<keyword evidence="3" id="KW-1185">Reference proteome</keyword>
<feature type="compositionally biased region" description="Low complexity" evidence="1">
    <location>
        <begin position="243"/>
        <end position="272"/>
    </location>
</feature>
<protein>
    <submittedName>
        <fullName evidence="2">Uncharacterized protein</fullName>
    </submittedName>
</protein>
<feature type="compositionally biased region" description="Basic and acidic residues" evidence="1">
    <location>
        <begin position="196"/>
        <end position="219"/>
    </location>
</feature>
<sequence length="404" mass="44031">MSSTIPIFTIDADRISKAAELNPFFLGRPNPLFEPTIRACQWRSLDTYTQTLVPGDLPAEASVAANAIEFTTIGYIDEASFKLTPDSGWSSTYRDSAKPDKYAKTRGVLYIGTATAFDNAGKDVQANLEAIEGTMKSRKEFKRRWALWDAEKKMLKARFGFFTDKIGSTMQSLSIPRYNYEAVTTPVASRAPSAEAVERDIALPEGGDAGKGKAVASRDIDEEGSGGGADVGEEDTPGASSKPATPSAWSKTATPAPSSATQASEQAASESSNQGYGDVENDEVSFSFETWRDHCNPEAKIEMAIVEQRDKHDLNPLPAYDVHAKALHPSNYKRKLARAVVLLTFTVSSQSISSSTEKTFSFYADIKKIQVLHEPPVSESPLKRAPERDESKSRKRAVLLGLRG</sequence>
<evidence type="ECO:0000256" key="1">
    <source>
        <dbReference type="SAM" id="MobiDB-lite"/>
    </source>
</evidence>
<feature type="region of interest" description="Disordered" evidence="1">
    <location>
        <begin position="186"/>
        <end position="280"/>
    </location>
</feature>
<gene>
    <name evidence="2" type="ORF">EIP91_010324</name>
</gene>
<accession>A0A4R0R0R5</accession>
<evidence type="ECO:0000313" key="2">
    <source>
        <dbReference type="EMBL" id="TCD60350.1"/>
    </source>
</evidence>
<proteinExistence type="predicted"/>
<feature type="region of interest" description="Disordered" evidence="1">
    <location>
        <begin position="375"/>
        <end position="404"/>
    </location>
</feature>
<comment type="caution">
    <text evidence="2">The sequence shown here is derived from an EMBL/GenBank/DDBJ whole genome shotgun (WGS) entry which is preliminary data.</text>
</comment>
<reference evidence="2 3" key="1">
    <citation type="submission" date="2018-11" db="EMBL/GenBank/DDBJ databases">
        <title>Genome assembly of Steccherinum ochraceum LE-BIN_3174, the white-rot fungus of the Steccherinaceae family (The Residual Polyporoid clade, Polyporales, Basidiomycota).</title>
        <authorList>
            <person name="Fedorova T.V."/>
            <person name="Glazunova O.A."/>
            <person name="Landesman E.O."/>
            <person name="Moiseenko K.V."/>
            <person name="Psurtseva N.V."/>
            <person name="Savinova O.S."/>
            <person name="Shakhova N.V."/>
            <person name="Tyazhelova T.V."/>
            <person name="Vasina D.V."/>
        </authorList>
    </citation>
    <scope>NUCLEOTIDE SEQUENCE [LARGE SCALE GENOMIC DNA]</scope>
    <source>
        <strain evidence="2 3">LE-BIN_3174</strain>
    </source>
</reference>
<dbReference type="EMBL" id="RWJN01000613">
    <property type="protein sequence ID" value="TCD60350.1"/>
    <property type="molecule type" value="Genomic_DNA"/>
</dbReference>
<evidence type="ECO:0000313" key="3">
    <source>
        <dbReference type="Proteomes" id="UP000292702"/>
    </source>
</evidence>
<dbReference type="Proteomes" id="UP000292702">
    <property type="component" value="Unassembled WGS sequence"/>
</dbReference>
<dbReference type="AlphaFoldDB" id="A0A4R0R0R5"/>
<name>A0A4R0R0R5_9APHY</name>
<feature type="compositionally biased region" description="Basic and acidic residues" evidence="1">
    <location>
        <begin position="381"/>
        <end position="392"/>
    </location>
</feature>
<organism evidence="2 3">
    <name type="scientific">Steccherinum ochraceum</name>
    <dbReference type="NCBI Taxonomy" id="92696"/>
    <lineage>
        <taxon>Eukaryota</taxon>
        <taxon>Fungi</taxon>
        <taxon>Dikarya</taxon>
        <taxon>Basidiomycota</taxon>
        <taxon>Agaricomycotina</taxon>
        <taxon>Agaricomycetes</taxon>
        <taxon>Polyporales</taxon>
        <taxon>Steccherinaceae</taxon>
        <taxon>Steccherinum</taxon>
    </lineage>
</organism>